<proteinExistence type="predicted"/>
<feature type="region of interest" description="Disordered" evidence="1">
    <location>
        <begin position="52"/>
        <end position="166"/>
    </location>
</feature>
<reference evidence="2" key="1">
    <citation type="journal article" date="2019" name="Sci. Rep.">
        <title>Draft genome of Tanacetum cinerariifolium, the natural source of mosquito coil.</title>
        <authorList>
            <person name="Yamashiro T."/>
            <person name="Shiraishi A."/>
            <person name="Satake H."/>
            <person name="Nakayama K."/>
        </authorList>
    </citation>
    <scope>NUCLEOTIDE SEQUENCE</scope>
</reference>
<feature type="compositionally biased region" description="Acidic residues" evidence="1">
    <location>
        <begin position="92"/>
        <end position="121"/>
    </location>
</feature>
<sequence length="452" mass="52352">MNQLQTQIHPSLCKLIDPNSKSKPKASKIKQNFKLPSKSLTINLDLAFNPLISSFRSNPPSHGSPGCHSLMSDVSGKVSRSVRACKESWGDSGEDDDSDDVSDDDDGNNDDSDNDDGDNDSNSEKTESDDDKNPNLNLKNDEEQEYEEEYVHTSEKHESTDDETNMWMRKRKGDEEKTDADHNDVTQETTYEQVKGDEHVTLTTAHEHRDLYDALVKYYKLVRTSLNLMEYLFDLSKPLSLIEDRGRQVVPVNYFINNDLEYLKGRSSSRKYTTSTIKTKAAKYDEIQGIEDMVPSLWSPVKMFTRRVVILKRVKDLQLRVETYQKKLNITRPETFRTDISKRTPYTAHNNPQGIIYVDKFKRNRLIRLDELYKFSNGTLTPVNSVLHDIASNLRMDYLPKRKCSNLDKQRSRIMIKAIYKLQLERRLMRNLEKFVGGREKGKDFRLLEQTI</sequence>
<evidence type="ECO:0000256" key="1">
    <source>
        <dbReference type="SAM" id="MobiDB-lite"/>
    </source>
</evidence>
<organism evidence="2">
    <name type="scientific">Tanacetum cinerariifolium</name>
    <name type="common">Dalmatian daisy</name>
    <name type="synonym">Chrysanthemum cinerariifolium</name>
    <dbReference type="NCBI Taxonomy" id="118510"/>
    <lineage>
        <taxon>Eukaryota</taxon>
        <taxon>Viridiplantae</taxon>
        <taxon>Streptophyta</taxon>
        <taxon>Embryophyta</taxon>
        <taxon>Tracheophyta</taxon>
        <taxon>Spermatophyta</taxon>
        <taxon>Magnoliopsida</taxon>
        <taxon>eudicotyledons</taxon>
        <taxon>Gunneridae</taxon>
        <taxon>Pentapetalae</taxon>
        <taxon>asterids</taxon>
        <taxon>campanulids</taxon>
        <taxon>Asterales</taxon>
        <taxon>Asteraceae</taxon>
        <taxon>Asteroideae</taxon>
        <taxon>Anthemideae</taxon>
        <taxon>Anthemidinae</taxon>
        <taxon>Tanacetum</taxon>
    </lineage>
</organism>
<dbReference type="AlphaFoldDB" id="A0A699HAJ1"/>
<dbReference type="EMBL" id="BKCJ010112945">
    <property type="protein sequence ID" value="GEX51631.1"/>
    <property type="molecule type" value="Genomic_DNA"/>
</dbReference>
<accession>A0A699HAJ1</accession>
<gene>
    <name evidence="2" type="ORF">Tci_323606</name>
</gene>
<name>A0A699HAJ1_TANCI</name>
<feature type="compositionally biased region" description="Basic and acidic residues" evidence="1">
    <location>
        <begin position="149"/>
        <end position="159"/>
    </location>
</feature>
<feature type="compositionally biased region" description="Polar residues" evidence="1">
    <location>
        <begin position="52"/>
        <end position="61"/>
    </location>
</feature>
<comment type="caution">
    <text evidence="2">The sequence shown here is derived from an EMBL/GenBank/DDBJ whole genome shotgun (WGS) entry which is preliminary data.</text>
</comment>
<evidence type="ECO:0000313" key="2">
    <source>
        <dbReference type="EMBL" id="GEX51631.1"/>
    </source>
</evidence>
<feature type="region of interest" description="Disordered" evidence="1">
    <location>
        <begin position="1"/>
        <end position="31"/>
    </location>
</feature>
<protein>
    <submittedName>
        <fullName evidence="2">Uncharacterized protein</fullName>
    </submittedName>
</protein>